<evidence type="ECO:0000256" key="2">
    <source>
        <dbReference type="PROSITE-ProRule" id="PRU00047"/>
    </source>
</evidence>
<evidence type="ECO:0000259" key="3">
    <source>
        <dbReference type="PROSITE" id="PS50158"/>
    </source>
</evidence>
<dbReference type="SMART" id="SM00343">
    <property type="entry name" value="ZnF_C2HC"/>
    <property type="match status" value="1"/>
</dbReference>
<dbReference type="GO" id="GO:0006397">
    <property type="term" value="P:mRNA processing"/>
    <property type="evidence" value="ECO:0007669"/>
    <property type="project" value="UniProtKB-KW"/>
</dbReference>
<dbReference type="GO" id="GO:0003676">
    <property type="term" value="F:nucleic acid binding"/>
    <property type="evidence" value="ECO:0007669"/>
    <property type="project" value="InterPro"/>
</dbReference>
<reference evidence="4" key="1">
    <citation type="submission" date="2022-01" db="EMBL/GenBank/DDBJ databases">
        <title>Comparative genomics reveals a dynamic genome evolution in the ectomycorrhizal milk-cap (Lactarius) mushrooms.</title>
        <authorList>
            <consortium name="DOE Joint Genome Institute"/>
            <person name="Lebreton A."/>
            <person name="Tang N."/>
            <person name="Kuo A."/>
            <person name="LaButti K."/>
            <person name="Drula E."/>
            <person name="Barry K."/>
            <person name="Clum A."/>
            <person name="Lipzen A."/>
            <person name="Mousain D."/>
            <person name="Ng V."/>
            <person name="Wang R."/>
            <person name="Wang X."/>
            <person name="Dai Y."/>
            <person name="Henrissat B."/>
            <person name="Grigoriev I.V."/>
            <person name="Guerin-Laguette A."/>
            <person name="Yu F."/>
            <person name="Martin F.M."/>
        </authorList>
    </citation>
    <scope>NUCLEOTIDE SEQUENCE</scope>
    <source>
        <strain evidence="4">QP</strain>
    </source>
</reference>
<dbReference type="InterPro" id="IPR036875">
    <property type="entry name" value="Znf_CCHC_sf"/>
</dbReference>
<dbReference type="AlphaFoldDB" id="A0AAD4Q8N8"/>
<dbReference type="EMBL" id="JAKELL010000121">
    <property type="protein sequence ID" value="KAH8981143.1"/>
    <property type="molecule type" value="Genomic_DNA"/>
</dbReference>
<accession>A0AAD4Q8N8</accession>
<gene>
    <name evidence="4" type="ORF">EDB92DRAFT_1820333</name>
</gene>
<sequence>MHGRVHRNSLGAHVGHCQLGTRPQIVPRQARLPGKRLFSLRSEPDRVNYYCELTRLACSSLAITVAWRATYRETVRWNKKRNPATVVGGRVTLYSRDCPEPQTGSGGFGSAAGGGSAGAECYRCGKIGHIARACPEAPGGGSGYGNNTGGGSYGNFSSGGGGGQKTWCVKTARPRVEGHLSRDCVQGSKCYNCSGIVGVSILLFGRFRVGLRTSK</sequence>
<protein>
    <recommendedName>
        <fullName evidence="3">CCHC-type domain-containing protein</fullName>
    </recommendedName>
</protein>
<organism evidence="4 5">
    <name type="scientific">Lactarius akahatsu</name>
    <dbReference type="NCBI Taxonomy" id="416441"/>
    <lineage>
        <taxon>Eukaryota</taxon>
        <taxon>Fungi</taxon>
        <taxon>Dikarya</taxon>
        <taxon>Basidiomycota</taxon>
        <taxon>Agaricomycotina</taxon>
        <taxon>Agaricomycetes</taxon>
        <taxon>Russulales</taxon>
        <taxon>Russulaceae</taxon>
        <taxon>Lactarius</taxon>
    </lineage>
</organism>
<dbReference type="GO" id="GO:0008270">
    <property type="term" value="F:zinc ion binding"/>
    <property type="evidence" value="ECO:0007669"/>
    <property type="project" value="UniProtKB-KW"/>
</dbReference>
<evidence type="ECO:0000313" key="4">
    <source>
        <dbReference type="EMBL" id="KAH8981143.1"/>
    </source>
</evidence>
<dbReference type="InterPro" id="IPR001878">
    <property type="entry name" value="Znf_CCHC"/>
</dbReference>
<dbReference type="Gene3D" id="4.10.60.10">
    <property type="entry name" value="Zinc finger, CCHC-type"/>
    <property type="match status" value="1"/>
</dbReference>
<keyword evidence="1" id="KW-0507">mRNA processing</keyword>
<dbReference type="Pfam" id="PF00098">
    <property type="entry name" value="zf-CCHC"/>
    <property type="match status" value="1"/>
</dbReference>
<dbReference type="Proteomes" id="UP001201163">
    <property type="component" value="Unassembled WGS sequence"/>
</dbReference>
<name>A0AAD4Q8N8_9AGAM</name>
<evidence type="ECO:0000313" key="5">
    <source>
        <dbReference type="Proteomes" id="UP001201163"/>
    </source>
</evidence>
<dbReference type="SUPFAM" id="SSF57756">
    <property type="entry name" value="Retrovirus zinc finger-like domains"/>
    <property type="match status" value="1"/>
</dbReference>
<dbReference type="PROSITE" id="PS50158">
    <property type="entry name" value="ZF_CCHC"/>
    <property type="match status" value="1"/>
</dbReference>
<keyword evidence="2" id="KW-0479">Metal-binding</keyword>
<keyword evidence="2" id="KW-0862">Zinc</keyword>
<proteinExistence type="predicted"/>
<keyword evidence="2" id="KW-0863">Zinc-finger</keyword>
<comment type="caution">
    <text evidence="4">The sequence shown here is derived from an EMBL/GenBank/DDBJ whole genome shotgun (WGS) entry which is preliminary data.</text>
</comment>
<feature type="domain" description="CCHC-type" evidence="3">
    <location>
        <begin position="121"/>
        <end position="136"/>
    </location>
</feature>
<keyword evidence="5" id="KW-1185">Reference proteome</keyword>
<evidence type="ECO:0000256" key="1">
    <source>
        <dbReference type="ARBA" id="ARBA00022664"/>
    </source>
</evidence>